<dbReference type="Gene3D" id="3.90.640.10">
    <property type="entry name" value="Actin, Chain A, domain 4"/>
    <property type="match status" value="1"/>
</dbReference>
<dbReference type="Gene3D" id="3.30.420.40">
    <property type="match status" value="2"/>
</dbReference>
<organism evidence="2">
    <name type="scientific">Fonticula alba</name>
    <name type="common">Slime mold</name>
    <dbReference type="NCBI Taxonomy" id="691883"/>
    <lineage>
        <taxon>Eukaryota</taxon>
        <taxon>Rotosphaerida</taxon>
        <taxon>Fonticulaceae</taxon>
        <taxon>Fonticula</taxon>
    </lineage>
</organism>
<dbReference type="RefSeq" id="XP_009495586.1">
    <property type="nucleotide sequence ID" value="XM_009497311.1"/>
</dbReference>
<name>A0A058Z6W9_FONAL</name>
<reference evidence="2" key="1">
    <citation type="submission" date="2013-04" db="EMBL/GenBank/DDBJ databases">
        <title>The Genome Sequence of Fonticula alba ATCC 38817.</title>
        <authorList>
            <consortium name="The Broad Institute Genomics Platform"/>
            <person name="Russ C."/>
            <person name="Cuomo C."/>
            <person name="Burger G."/>
            <person name="Gray M.W."/>
            <person name="Holland P.W.H."/>
            <person name="King N."/>
            <person name="Lang F.B.F."/>
            <person name="Roger A.J."/>
            <person name="Ruiz-Trillo I."/>
            <person name="Brown M."/>
            <person name="Walker B."/>
            <person name="Young S."/>
            <person name="Zeng Q."/>
            <person name="Gargeya S."/>
            <person name="Fitzgerald M."/>
            <person name="Haas B."/>
            <person name="Abouelleil A."/>
            <person name="Allen A.W."/>
            <person name="Alvarado L."/>
            <person name="Arachchi H.M."/>
            <person name="Berlin A.M."/>
            <person name="Chapman S.B."/>
            <person name="Gainer-Dewar J."/>
            <person name="Goldberg J."/>
            <person name="Griggs A."/>
            <person name="Gujja S."/>
            <person name="Hansen M."/>
            <person name="Howarth C."/>
            <person name="Imamovic A."/>
            <person name="Ireland A."/>
            <person name="Larimer J."/>
            <person name="McCowan C."/>
            <person name="Murphy C."/>
            <person name="Pearson M."/>
            <person name="Poon T.W."/>
            <person name="Priest M."/>
            <person name="Roberts A."/>
            <person name="Saif S."/>
            <person name="Shea T."/>
            <person name="Sisk P."/>
            <person name="Sykes S."/>
            <person name="Wortman J."/>
            <person name="Nusbaum C."/>
            <person name="Birren B."/>
        </authorList>
    </citation>
    <scope>NUCLEOTIDE SEQUENCE [LARGE SCALE GENOMIC DNA]</scope>
    <source>
        <strain evidence="2">ATCC 38817</strain>
    </source>
</reference>
<dbReference type="GeneID" id="20528170"/>
<evidence type="ECO:0000256" key="1">
    <source>
        <dbReference type="RuleBase" id="RU000487"/>
    </source>
</evidence>
<dbReference type="FunFam" id="3.30.420.40:FF:000050">
    <property type="entry name" value="Actin, alpha skeletal muscle"/>
    <property type="match status" value="1"/>
</dbReference>
<dbReference type="eggNOG" id="KOG0676">
    <property type="taxonomic scope" value="Eukaryota"/>
</dbReference>
<dbReference type="SUPFAM" id="SSF53067">
    <property type="entry name" value="Actin-like ATPase domain"/>
    <property type="match status" value="2"/>
</dbReference>
<dbReference type="InterPro" id="IPR004000">
    <property type="entry name" value="Actin"/>
</dbReference>
<dbReference type="PANTHER" id="PTHR11937">
    <property type="entry name" value="ACTIN"/>
    <property type="match status" value="1"/>
</dbReference>
<dbReference type="PRINTS" id="PR00190">
    <property type="entry name" value="ACTIN"/>
</dbReference>
<dbReference type="CDD" id="cd10216">
    <property type="entry name" value="ASKHA_NBD_Arp1"/>
    <property type="match status" value="1"/>
</dbReference>
<evidence type="ECO:0000313" key="2">
    <source>
        <dbReference type="EMBL" id="KCV69980.1"/>
    </source>
</evidence>
<dbReference type="Pfam" id="PF00022">
    <property type="entry name" value="Actin"/>
    <property type="match status" value="1"/>
</dbReference>
<evidence type="ECO:0008006" key="4">
    <source>
        <dbReference type="Google" id="ProtNLM"/>
    </source>
</evidence>
<dbReference type="EMBL" id="KB932205">
    <property type="protein sequence ID" value="KCV69980.1"/>
    <property type="molecule type" value="Genomic_DNA"/>
</dbReference>
<proteinExistence type="inferred from homology"/>
<dbReference type="SMART" id="SM00268">
    <property type="entry name" value="ACTIN"/>
    <property type="match status" value="1"/>
</dbReference>
<dbReference type="InterPro" id="IPR043129">
    <property type="entry name" value="ATPase_NBD"/>
</dbReference>
<sequence length="393" mass="43185">MNSADNQFIVIDNGSFTIKAGFAGEDRPQALLRTCIGHTKYQKVMSGGDFEPGRMIGNSLQEYRGLFRTTSPIKNGLIENWEDMEALWNHLYSQHLKVSSEDHPVLITDAALSPHKQRLQIAQVLFESYNVPALSIAVPGVLSLYSSGMTSGIALDSGNGVTAAIPVYNGFIPTGTVRRMDIGGDDITKYLQLLLRKSGYFFNTSAELDIVREMKERLGKISEVTTFNPLHMATTTGSGAGADSTTDSAATEPIKYLLPDNQVIEIADEPTRAIEAIFAPHVMGKESPGIHTLLAESIQLCDIDIRKSLYSNIILSGGNTLFSGFCSRLLSEIQHSRPTNKVRIYAAADRESSAWVGGSILAALSSFRKMTITYAQYDEDRDILRRKLMSLDY</sequence>
<evidence type="ECO:0000313" key="3">
    <source>
        <dbReference type="Proteomes" id="UP000030693"/>
    </source>
</evidence>
<gene>
    <name evidence="2" type="ORF">H696_03445</name>
</gene>
<accession>A0A058Z6W9</accession>
<dbReference type="Proteomes" id="UP000030693">
    <property type="component" value="Unassembled WGS sequence"/>
</dbReference>
<protein>
    <recommendedName>
        <fullName evidence="4">Actin</fullName>
    </recommendedName>
</protein>
<dbReference type="STRING" id="691883.A0A058Z6W9"/>
<dbReference type="AlphaFoldDB" id="A0A058Z6W9"/>
<dbReference type="OMA" id="ERITLCW"/>
<comment type="similarity">
    <text evidence="1">Belongs to the actin family.</text>
</comment>
<keyword evidence="3" id="KW-1185">Reference proteome</keyword>